<feature type="coiled-coil region" evidence="1">
    <location>
        <begin position="338"/>
        <end position="369"/>
    </location>
</feature>
<dbReference type="PANTHER" id="PTHR33476">
    <property type="entry name" value="EMB|CAB62613.1"/>
    <property type="match status" value="1"/>
</dbReference>
<accession>A0AA38YVR9</accession>
<feature type="region of interest" description="Disordered" evidence="2">
    <location>
        <begin position="289"/>
        <end position="313"/>
    </location>
</feature>
<evidence type="ECO:0000313" key="4">
    <source>
        <dbReference type="Proteomes" id="UP001168098"/>
    </source>
</evidence>
<dbReference type="GO" id="GO:0008356">
    <property type="term" value="P:asymmetric cell division"/>
    <property type="evidence" value="ECO:0007669"/>
    <property type="project" value="InterPro"/>
</dbReference>
<organism evidence="3 4">
    <name type="scientific">Vitis rotundifolia</name>
    <name type="common">Muscadine grape</name>
    <dbReference type="NCBI Taxonomy" id="103349"/>
    <lineage>
        <taxon>Eukaryota</taxon>
        <taxon>Viridiplantae</taxon>
        <taxon>Streptophyta</taxon>
        <taxon>Embryophyta</taxon>
        <taxon>Tracheophyta</taxon>
        <taxon>Spermatophyta</taxon>
        <taxon>Magnoliopsida</taxon>
        <taxon>eudicotyledons</taxon>
        <taxon>Gunneridae</taxon>
        <taxon>Pentapetalae</taxon>
        <taxon>rosids</taxon>
        <taxon>Vitales</taxon>
        <taxon>Vitaceae</taxon>
        <taxon>Viteae</taxon>
        <taxon>Vitis</taxon>
    </lineage>
</organism>
<feature type="region of interest" description="Disordered" evidence="2">
    <location>
        <begin position="486"/>
        <end position="506"/>
    </location>
</feature>
<evidence type="ECO:0000256" key="2">
    <source>
        <dbReference type="SAM" id="MobiDB-lite"/>
    </source>
</evidence>
<dbReference type="EMBL" id="JARBHA010000017">
    <property type="protein sequence ID" value="KAJ9677586.1"/>
    <property type="molecule type" value="Genomic_DNA"/>
</dbReference>
<keyword evidence="1" id="KW-0175">Coiled coil</keyword>
<dbReference type="InterPro" id="IPR040348">
    <property type="entry name" value="POLAR-like"/>
</dbReference>
<gene>
    <name evidence="3" type="ORF">PVL29_022526</name>
</gene>
<evidence type="ECO:0000313" key="3">
    <source>
        <dbReference type="EMBL" id="KAJ9677586.1"/>
    </source>
</evidence>
<reference evidence="3 4" key="1">
    <citation type="journal article" date="2023" name="BMC Biotechnol.">
        <title>Vitis rotundifolia cv Carlos genome sequencing.</title>
        <authorList>
            <person name="Huff M."/>
            <person name="Hulse-Kemp A."/>
            <person name="Scheffler B."/>
            <person name="Youngblood R."/>
            <person name="Simpson S."/>
            <person name="Babiker E."/>
            <person name="Staton M."/>
        </authorList>
    </citation>
    <scope>NUCLEOTIDE SEQUENCE [LARGE SCALE GENOMIC DNA]</scope>
    <source>
        <tissue evidence="3">Leaf</tissue>
    </source>
</reference>
<feature type="compositionally biased region" description="Polar residues" evidence="2">
    <location>
        <begin position="487"/>
        <end position="506"/>
    </location>
</feature>
<comment type="caution">
    <text evidence="3">The sequence shown here is derived from an EMBL/GenBank/DDBJ whole genome shotgun (WGS) entry which is preliminary data.</text>
</comment>
<feature type="region of interest" description="Disordered" evidence="2">
    <location>
        <begin position="395"/>
        <end position="427"/>
    </location>
</feature>
<sequence>MKMDIWIVVAAASAVYLSKQWQKILRHGEDSSESFCGTSDFEKPNPASTWCLPDKKSCPLRSLAWRKKLDEGISTEKENISRAKVSEMTQLDGTPAAEVASASGVDGENPVSLGNHKDCNVLFISSLATGFSRNDNLQENEDGIRMTGDIDSSGDFVHEPSTVYVGPFLGLLRKGKALRTKRLHARFSRPISSLESCLLAQLYNVHVEMEEYVLSSLQSPPAPTVRPLFTSDGSRIINKASGDSPSMWIGTGDDNLHKEAYLEGKETAVGVPSLPKLRSMELPRKMKLKTGRGQRQRFGSSSKMVNRKHFPSQGGSPDGMVLFCLGISIGMIFSQISNKREVDEMKELLQRTENLVQDLQEELEMKDSLTVKELANEDYESQYTHDHAFGSEANEDYESQDAHEHACHNGPPDRFSSEPCDQKAEENSELMSKIEAELEAELERLELSMNSSCLERKLSNLVELDPDIVADVAQGELRVEMVGRQTGGQDDSYQDVSSTSTTHSANYAVSPRELSLRLHEVIQSRLEERVKELETELQNSNRKLQFMESERLTCYEEFADSILGSSTQRTPIALPVEESNPIAQLSVVNLPEDAYNEVEDFTEETQSESEDFPSTAYRNNHQDGLHQFDGSVLWDHEDLLKVNQSGEEDQESSHQVDGIAVWGQNGRAGDSMGYHPTINKERQRRTFIPQEVRTLKEHILMDRELSGDENNDEADDEMKLLIQQIVEKSRQGSPIVLNVQRALFSVDENEH</sequence>
<proteinExistence type="predicted"/>
<name>A0AA38YVR9_VITRO</name>
<dbReference type="PANTHER" id="PTHR33476:SF7">
    <property type="entry name" value="EMB|CAB62613.1"/>
    <property type="match status" value="1"/>
</dbReference>
<dbReference type="Proteomes" id="UP001168098">
    <property type="component" value="Unassembled WGS sequence"/>
</dbReference>
<dbReference type="AlphaFoldDB" id="A0AA38YVR9"/>
<evidence type="ECO:0008006" key="5">
    <source>
        <dbReference type="Google" id="ProtNLM"/>
    </source>
</evidence>
<keyword evidence="4" id="KW-1185">Reference proteome</keyword>
<evidence type="ECO:0000256" key="1">
    <source>
        <dbReference type="SAM" id="Coils"/>
    </source>
</evidence>
<protein>
    <recommendedName>
        <fullName evidence="5">Pericentriolar material 1 protein</fullName>
    </recommendedName>
</protein>
<feature type="coiled-coil region" evidence="1">
    <location>
        <begin position="516"/>
        <end position="550"/>
    </location>
</feature>